<name>S7W870_SPRLO</name>
<dbReference type="EMBL" id="ATCN01000432">
    <property type="protein sequence ID" value="EPR79036.1"/>
    <property type="molecule type" value="Genomic_DNA"/>
</dbReference>
<evidence type="ECO:0000256" key="3">
    <source>
        <dbReference type="ARBA" id="ARBA00022771"/>
    </source>
</evidence>
<dbReference type="PROSITE" id="PS50115">
    <property type="entry name" value="ARFGAP"/>
    <property type="match status" value="1"/>
</dbReference>
<dbReference type="InParanoid" id="S7W870"/>
<dbReference type="OrthoDB" id="983479at2759"/>
<dbReference type="PANTHER" id="PTHR45686">
    <property type="entry name" value="ADP-RIBOSYLATION FACTOR GTPASE ACTIVATING PROTEIN 3, ISOFORM H-RELATED"/>
    <property type="match status" value="1"/>
</dbReference>
<dbReference type="Pfam" id="PF01412">
    <property type="entry name" value="ArfGap"/>
    <property type="match status" value="1"/>
</dbReference>
<keyword evidence="4" id="KW-0862">Zinc</keyword>
<dbReference type="STRING" id="1358809.S7W870"/>
<dbReference type="InterPro" id="IPR038508">
    <property type="entry name" value="ArfGAP_dom_sf"/>
</dbReference>
<dbReference type="GO" id="GO:0005096">
    <property type="term" value="F:GTPase activator activity"/>
    <property type="evidence" value="ECO:0007669"/>
    <property type="project" value="UniProtKB-KW"/>
</dbReference>
<evidence type="ECO:0000256" key="5">
    <source>
        <dbReference type="PROSITE-ProRule" id="PRU00288"/>
    </source>
</evidence>
<evidence type="ECO:0000256" key="2">
    <source>
        <dbReference type="ARBA" id="ARBA00022723"/>
    </source>
</evidence>
<gene>
    <name evidence="8" type="ORF">SLOPH_112</name>
</gene>
<comment type="caution">
    <text evidence="8">The sequence shown here is derived from an EMBL/GenBank/DDBJ whole genome shotgun (WGS) entry which is preliminary data.</text>
</comment>
<feature type="non-terminal residue" evidence="8">
    <location>
        <position position="1"/>
    </location>
</feature>
<protein>
    <submittedName>
        <fullName evidence="8">ADP-ribosylation factor GTPase activating protein</fullName>
    </submittedName>
</protein>
<proteinExistence type="predicted"/>
<dbReference type="InterPro" id="IPR037278">
    <property type="entry name" value="ARFGAP/RecO"/>
</dbReference>
<dbReference type="SMART" id="SM00105">
    <property type="entry name" value="ArfGap"/>
    <property type="match status" value="1"/>
</dbReference>
<dbReference type="AlphaFoldDB" id="S7W870"/>
<feature type="compositionally biased region" description="Basic and acidic residues" evidence="6">
    <location>
        <begin position="312"/>
        <end position="324"/>
    </location>
</feature>
<feature type="region of interest" description="Disordered" evidence="6">
    <location>
        <begin position="279"/>
        <end position="324"/>
    </location>
</feature>
<dbReference type="PANTHER" id="PTHR45686:SF4">
    <property type="entry name" value="ADP-RIBOSYLATION FACTOR GTPASE ACTIVATING PROTEIN 3, ISOFORM H"/>
    <property type="match status" value="1"/>
</dbReference>
<organism evidence="8 9">
    <name type="scientific">Spraguea lophii (strain 42_110)</name>
    <name type="common">Microsporidian parasite</name>
    <dbReference type="NCBI Taxonomy" id="1358809"/>
    <lineage>
        <taxon>Eukaryota</taxon>
        <taxon>Fungi</taxon>
        <taxon>Fungi incertae sedis</taxon>
        <taxon>Microsporidia</taxon>
        <taxon>Spragueidae</taxon>
        <taxon>Spraguea</taxon>
    </lineage>
</organism>
<sequence>DSNNIKNIAIATTTNMNDNNIKNTTTTNMNTTTTSTTKTTTTNNNNNTTTVTKTDNINISYNALTKNLSQLSSNKYCIDCSTINPQWVCISHGIFICLECASNHRSFGVQISKVRSINMDTFDIKSYTTLELGGNENIKKYLKDNNMENVPVREKYRMNELKIYREALLKEVNKKLGIIEEKRNIVSVGSKKRSNGYNKNRINYDNNKDNTMDKITSIIKENAILIKDKSIYYSEVLHETVIKPVGQVIVEKSRSIINRIKNNDVEDRNTVRECIQGYNNSYTDNNSYNSNITNNTNSYSNNNNNSYNDGNINKKKDDNWDNWE</sequence>
<evidence type="ECO:0000313" key="9">
    <source>
        <dbReference type="Proteomes" id="UP000014978"/>
    </source>
</evidence>
<evidence type="ECO:0000256" key="6">
    <source>
        <dbReference type="SAM" id="MobiDB-lite"/>
    </source>
</evidence>
<keyword evidence="2" id="KW-0479">Metal-binding</keyword>
<dbReference type="GO" id="GO:0000139">
    <property type="term" value="C:Golgi membrane"/>
    <property type="evidence" value="ECO:0007669"/>
    <property type="project" value="GOC"/>
</dbReference>
<evidence type="ECO:0000256" key="4">
    <source>
        <dbReference type="ARBA" id="ARBA00022833"/>
    </source>
</evidence>
<dbReference type="InterPro" id="IPR001164">
    <property type="entry name" value="ArfGAP_dom"/>
</dbReference>
<feature type="compositionally biased region" description="Low complexity" evidence="6">
    <location>
        <begin position="279"/>
        <end position="311"/>
    </location>
</feature>
<dbReference type="GO" id="GO:0008270">
    <property type="term" value="F:zinc ion binding"/>
    <property type="evidence" value="ECO:0007669"/>
    <property type="project" value="UniProtKB-KW"/>
</dbReference>
<evidence type="ECO:0000256" key="1">
    <source>
        <dbReference type="ARBA" id="ARBA00022468"/>
    </source>
</evidence>
<dbReference type="SUPFAM" id="SSF57863">
    <property type="entry name" value="ArfGap/RecO-like zinc finger"/>
    <property type="match status" value="1"/>
</dbReference>
<dbReference type="HOGENOM" id="CLU_859321_0_0_1"/>
<dbReference type="Gene3D" id="1.10.220.150">
    <property type="entry name" value="Arf GTPase activating protein"/>
    <property type="match status" value="1"/>
</dbReference>
<dbReference type="VEuPathDB" id="MicrosporidiaDB:SLOPH_112"/>
<feature type="domain" description="Arf-GAP" evidence="7">
    <location>
        <begin position="62"/>
        <end position="145"/>
    </location>
</feature>
<dbReference type="GO" id="GO:0048205">
    <property type="term" value="P:COPI coating of Golgi vesicle"/>
    <property type="evidence" value="ECO:0007669"/>
    <property type="project" value="TreeGrafter"/>
</dbReference>
<reference evidence="9" key="1">
    <citation type="journal article" date="2013" name="PLoS Genet.">
        <title>The genome of Spraguea lophii and the basis of host-microsporidian interactions.</title>
        <authorList>
            <person name="Campbell S.E."/>
            <person name="Williams T.A."/>
            <person name="Yousuf A."/>
            <person name="Soanes D.M."/>
            <person name="Paszkiewicz K.H."/>
            <person name="Williams B.A.P."/>
        </authorList>
    </citation>
    <scope>NUCLEOTIDE SEQUENCE [LARGE SCALE GENOMIC DNA]</scope>
    <source>
        <strain evidence="9">42_110</strain>
    </source>
</reference>
<keyword evidence="9" id="KW-1185">Reference proteome</keyword>
<dbReference type="PRINTS" id="PR00405">
    <property type="entry name" value="REVINTRACTNG"/>
</dbReference>
<evidence type="ECO:0000259" key="7">
    <source>
        <dbReference type="PROSITE" id="PS50115"/>
    </source>
</evidence>
<dbReference type="Proteomes" id="UP000014978">
    <property type="component" value="Unassembled WGS sequence"/>
</dbReference>
<accession>S7W870</accession>
<keyword evidence="1" id="KW-0343">GTPase activation</keyword>
<evidence type="ECO:0000313" key="8">
    <source>
        <dbReference type="EMBL" id="EPR79036.1"/>
    </source>
</evidence>
<keyword evidence="3 5" id="KW-0863">Zinc-finger</keyword>